<sequence>MLIYYSRFLGIGSQMTGGKTLRRDASGPPSSPSAGPRCRCISAFERETGRHAASWVDGWGEGGLALVEGAGACARAAGPPATAGRSVCSRTR</sequence>
<dbReference type="Proteomes" id="UP000625711">
    <property type="component" value="Unassembled WGS sequence"/>
</dbReference>
<evidence type="ECO:0000313" key="2">
    <source>
        <dbReference type="EMBL" id="KAF7265655.1"/>
    </source>
</evidence>
<comment type="caution">
    <text evidence="2">The sequence shown here is derived from an EMBL/GenBank/DDBJ whole genome shotgun (WGS) entry which is preliminary data.</text>
</comment>
<dbReference type="EMBL" id="JAACXV010014588">
    <property type="protein sequence ID" value="KAF7265655.1"/>
    <property type="molecule type" value="Genomic_DNA"/>
</dbReference>
<proteinExistence type="predicted"/>
<feature type="region of interest" description="Disordered" evidence="1">
    <location>
        <begin position="14"/>
        <end position="37"/>
    </location>
</feature>
<protein>
    <submittedName>
        <fullName evidence="2">Uncharacterized protein</fullName>
    </submittedName>
</protein>
<dbReference type="AlphaFoldDB" id="A0A834HNK7"/>
<keyword evidence="3" id="KW-1185">Reference proteome</keyword>
<reference evidence="2" key="1">
    <citation type="submission" date="2020-08" db="EMBL/GenBank/DDBJ databases">
        <title>Genome sequencing and assembly of the red palm weevil Rhynchophorus ferrugineus.</title>
        <authorList>
            <person name="Dias G.B."/>
            <person name="Bergman C.M."/>
            <person name="Manee M."/>
        </authorList>
    </citation>
    <scope>NUCLEOTIDE SEQUENCE</scope>
    <source>
        <strain evidence="2">AA-2017</strain>
        <tissue evidence="2">Whole larva</tissue>
    </source>
</reference>
<feature type="compositionally biased region" description="Low complexity" evidence="1">
    <location>
        <begin position="26"/>
        <end position="36"/>
    </location>
</feature>
<accession>A0A834HNK7</accession>
<gene>
    <name evidence="2" type="ORF">GWI33_020942</name>
</gene>
<evidence type="ECO:0000313" key="3">
    <source>
        <dbReference type="Proteomes" id="UP000625711"/>
    </source>
</evidence>
<evidence type="ECO:0000256" key="1">
    <source>
        <dbReference type="SAM" id="MobiDB-lite"/>
    </source>
</evidence>
<organism evidence="2 3">
    <name type="scientific">Rhynchophorus ferrugineus</name>
    <name type="common">Red palm weevil</name>
    <name type="synonym">Curculio ferrugineus</name>
    <dbReference type="NCBI Taxonomy" id="354439"/>
    <lineage>
        <taxon>Eukaryota</taxon>
        <taxon>Metazoa</taxon>
        <taxon>Ecdysozoa</taxon>
        <taxon>Arthropoda</taxon>
        <taxon>Hexapoda</taxon>
        <taxon>Insecta</taxon>
        <taxon>Pterygota</taxon>
        <taxon>Neoptera</taxon>
        <taxon>Endopterygota</taxon>
        <taxon>Coleoptera</taxon>
        <taxon>Polyphaga</taxon>
        <taxon>Cucujiformia</taxon>
        <taxon>Curculionidae</taxon>
        <taxon>Dryophthorinae</taxon>
        <taxon>Rhynchophorus</taxon>
    </lineage>
</organism>
<name>A0A834HNK7_RHYFE</name>